<evidence type="ECO:0000256" key="1">
    <source>
        <dbReference type="ARBA" id="ARBA00008987"/>
    </source>
</evidence>
<accession>A0ABP3UU32</accession>
<evidence type="ECO:0000313" key="9">
    <source>
        <dbReference type="EMBL" id="GAA0742577.1"/>
    </source>
</evidence>
<organism evidence="9 10">
    <name type="scientific">Ideonella azotifigens</name>
    <dbReference type="NCBI Taxonomy" id="513160"/>
    <lineage>
        <taxon>Bacteria</taxon>
        <taxon>Pseudomonadati</taxon>
        <taxon>Pseudomonadota</taxon>
        <taxon>Betaproteobacteria</taxon>
        <taxon>Burkholderiales</taxon>
        <taxon>Sphaerotilaceae</taxon>
        <taxon>Ideonella</taxon>
    </lineage>
</organism>
<gene>
    <name evidence="9" type="primary">trxC</name>
    <name evidence="9" type="ORF">GCM10009107_06240</name>
</gene>
<dbReference type="Proteomes" id="UP001500279">
    <property type="component" value="Unassembled WGS sequence"/>
</dbReference>
<dbReference type="Pfam" id="PF21352">
    <property type="entry name" value="Zn_ribbon_Thio2"/>
    <property type="match status" value="1"/>
</dbReference>
<keyword evidence="10" id="KW-1185">Reference proteome</keyword>
<dbReference type="Pfam" id="PF00085">
    <property type="entry name" value="Thioredoxin"/>
    <property type="match status" value="1"/>
</dbReference>
<dbReference type="PANTHER" id="PTHR45663">
    <property type="entry name" value="GEO12009P1"/>
    <property type="match status" value="1"/>
</dbReference>
<dbReference type="CDD" id="cd02947">
    <property type="entry name" value="TRX_family"/>
    <property type="match status" value="1"/>
</dbReference>
<dbReference type="PRINTS" id="PR00421">
    <property type="entry name" value="THIOREDOXIN"/>
</dbReference>
<reference evidence="10" key="1">
    <citation type="journal article" date="2019" name="Int. J. Syst. Evol. Microbiol.">
        <title>The Global Catalogue of Microorganisms (GCM) 10K type strain sequencing project: providing services to taxonomists for standard genome sequencing and annotation.</title>
        <authorList>
            <consortium name="The Broad Institute Genomics Platform"/>
            <consortium name="The Broad Institute Genome Sequencing Center for Infectious Disease"/>
            <person name="Wu L."/>
            <person name="Ma J."/>
        </authorList>
    </citation>
    <scope>NUCLEOTIDE SEQUENCE [LARGE SCALE GENOMIC DNA]</scope>
    <source>
        <strain evidence="10">JCM 15503</strain>
    </source>
</reference>
<evidence type="ECO:0000259" key="8">
    <source>
        <dbReference type="PROSITE" id="PS51352"/>
    </source>
</evidence>
<comment type="similarity">
    <text evidence="1">Belongs to the thioredoxin family.</text>
</comment>
<name>A0ABP3UU32_9BURK</name>
<evidence type="ECO:0000256" key="3">
    <source>
        <dbReference type="ARBA" id="ARBA00022723"/>
    </source>
</evidence>
<evidence type="ECO:0000256" key="5">
    <source>
        <dbReference type="ARBA" id="ARBA00023157"/>
    </source>
</evidence>
<keyword evidence="5" id="KW-1015">Disulfide bond</keyword>
<keyword evidence="6" id="KW-0676">Redox-active center</keyword>
<evidence type="ECO:0000313" key="10">
    <source>
        <dbReference type="Proteomes" id="UP001500279"/>
    </source>
</evidence>
<dbReference type="InterPro" id="IPR017937">
    <property type="entry name" value="Thioredoxin_CS"/>
</dbReference>
<dbReference type="PROSITE" id="PS00194">
    <property type="entry name" value="THIOREDOXIN_1"/>
    <property type="match status" value="1"/>
</dbReference>
<dbReference type="InterPro" id="IPR005746">
    <property type="entry name" value="Thioredoxin"/>
</dbReference>
<keyword evidence="2" id="KW-0813">Transport</keyword>
<dbReference type="InterPro" id="IPR036249">
    <property type="entry name" value="Thioredoxin-like_sf"/>
</dbReference>
<dbReference type="PANTHER" id="PTHR45663:SF40">
    <property type="entry name" value="THIOREDOXIN 2"/>
    <property type="match status" value="1"/>
</dbReference>
<dbReference type="EMBL" id="BAAAEW010000004">
    <property type="protein sequence ID" value="GAA0742577.1"/>
    <property type="molecule type" value="Genomic_DNA"/>
</dbReference>
<evidence type="ECO:0000256" key="6">
    <source>
        <dbReference type="ARBA" id="ARBA00023284"/>
    </source>
</evidence>
<sequence length="144" mass="15225">MDTEARTLLACPHCGATNRVPSARLAEDPVCGRCGTALADGHPVTLTDANFDAFVRASGLPVVVDFWAEWCGPCRMMAPQFEQAAAQLKGKVVFAKVNSDENPRVSARFGIRSIPTLLKLKGGQEADRQAGARPAAAIAQFAAS</sequence>
<dbReference type="NCBIfam" id="TIGR01068">
    <property type="entry name" value="thioredoxin"/>
    <property type="match status" value="1"/>
</dbReference>
<evidence type="ECO:0000256" key="7">
    <source>
        <dbReference type="NCBIfam" id="TIGR01068"/>
    </source>
</evidence>
<evidence type="ECO:0000256" key="4">
    <source>
        <dbReference type="ARBA" id="ARBA00022982"/>
    </source>
</evidence>
<dbReference type="Gene3D" id="3.40.30.10">
    <property type="entry name" value="Glutaredoxin"/>
    <property type="match status" value="1"/>
</dbReference>
<dbReference type="Gene3D" id="2.30.30.380">
    <property type="entry name" value="Zn-finger domain of Sec23/24"/>
    <property type="match status" value="1"/>
</dbReference>
<dbReference type="InterPro" id="IPR013766">
    <property type="entry name" value="Thioredoxin_domain"/>
</dbReference>
<dbReference type="RefSeq" id="WP_231010345.1">
    <property type="nucleotide sequence ID" value="NZ_BAAAEW010000004.1"/>
</dbReference>
<dbReference type="SUPFAM" id="SSF52833">
    <property type="entry name" value="Thioredoxin-like"/>
    <property type="match status" value="1"/>
</dbReference>
<dbReference type="NCBIfam" id="NF008229">
    <property type="entry name" value="PRK10996.1"/>
    <property type="match status" value="1"/>
</dbReference>
<keyword evidence="4" id="KW-0249">Electron transport</keyword>
<feature type="domain" description="Thioredoxin" evidence="8">
    <location>
        <begin position="24"/>
        <end position="144"/>
    </location>
</feature>
<proteinExistence type="inferred from homology"/>
<dbReference type="PROSITE" id="PS51352">
    <property type="entry name" value="THIOREDOXIN_2"/>
    <property type="match status" value="1"/>
</dbReference>
<evidence type="ECO:0000256" key="2">
    <source>
        <dbReference type="ARBA" id="ARBA00022448"/>
    </source>
</evidence>
<dbReference type="InterPro" id="IPR049299">
    <property type="entry name" value="Thio2_N"/>
</dbReference>
<keyword evidence="3" id="KW-0479">Metal-binding</keyword>
<comment type="caution">
    <text evidence="9">The sequence shown here is derived from an EMBL/GenBank/DDBJ whole genome shotgun (WGS) entry which is preliminary data.</text>
</comment>
<protein>
    <recommendedName>
        <fullName evidence="7">Thioredoxin</fullName>
    </recommendedName>
</protein>